<dbReference type="OrthoDB" id="9800507at2"/>
<dbReference type="RefSeq" id="WP_013016572.1">
    <property type="nucleotide sequence ID" value="NC_013947.1"/>
</dbReference>
<comment type="function">
    <text evidence="8">Hydrolyzes ribosome-free peptidyl-tRNAs (with 1 or more amino acids incorporated), which drop off the ribosome during protein synthesis, or as a result of ribosome stalling.</text>
</comment>
<evidence type="ECO:0000256" key="7">
    <source>
        <dbReference type="ARBA" id="ARBA00050038"/>
    </source>
</evidence>
<dbReference type="Pfam" id="PF01195">
    <property type="entry name" value="Pept_tRNA_hydro"/>
    <property type="match status" value="1"/>
</dbReference>
<dbReference type="AlphaFoldDB" id="D3PU55"/>
<sequence>MADSPYLIVGLGNPGPKYAGNRHNVGFMVADLLAERVGGSMKRAAKVRAEVCQGRLSIGGPQVILVKPLTYMNVSGQAVAPLAVFFKVPAERIIVVHDELDLPYGVVRLKAGGGENGHNGLKSTSQALGDKGYVRARFGIGRPPGRIDPAAFVLRDFSPAEKKELPLFVDLTADAVSEVVESGLVKAQNKFHALSLYFLIFRGIPVTLGRFRR</sequence>
<comment type="similarity">
    <text evidence="5 8 10">Belongs to the PTH family.</text>
</comment>
<feature type="active site" description="Proton acceptor" evidence="8">
    <location>
        <position position="23"/>
    </location>
</feature>
<keyword evidence="3 8" id="KW-0378">Hydrolase</keyword>
<feature type="binding site" evidence="8">
    <location>
        <position position="73"/>
    </location>
    <ligand>
        <name>tRNA</name>
        <dbReference type="ChEBI" id="CHEBI:17843"/>
    </ligand>
</feature>
<comment type="catalytic activity">
    <reaction evidence="6 8 9">
        <text>an N-acyl-L-alpha-aminoacyl-tRNA + H2O = an N-acyl-L-amino acid + a tRNA + H(+)</text>
        <dbReference type="Rhea" id="RHEA:54448"/>
        <dbReference type="Rhea" id="RHEA-COMP:10123"/>
        <dbReference type="Rhea" id="RHEA-COMP:13883"/>
        <dbReference type="ChEBI" id="CHEBI:15377"/>
        <dbReference type="ChEBI" id="CHEBI:15378"/>
        <dbReference type="ChEBI" id="CHEBI:59874"/>
        <dbReference type="ChEBI" id="CHEBI:78442"/>
        <dbReference type="ChEBI" id="CHEBI:138191"/>
        <dbReference type="EC" id="3.1.1.29"/>
    </reaction>
</comment>
<comment type="function">
    <text evidence="8">Catalyzes the release of premature peptidyl moieties from peptidyl-tRNA molecules trapped in stalled 50S ribosomal subunits, and thus maintains levels of free tRNAs and 50S ribosomes.</text>
</comment>
<evidence type="ECO:0000256" key="2">
    <source>
        <dbReference type="ARBA" id="ARBA00022555"/>
    </source>
</evidence>
<dbReference type="PANTHER" id="PTHR17224:SF1">
    <property type="entry name" value="PEPTIDYL-TRNA HYDROLASE"/>
    <property type="match status" value="1"/>
</dbReference>
<dbReference type="GO" id="GO:0005737">
    <property type="term" value="C:cytoplasm"/>
    <property type="evidence" value="ECO:0007669"/>
    <property type="project" value="UniProtKB-SubCell"/>
</dbReference>
<proteinExistence type="inferred from homology"/>
<dbReference type="STRING" id="446470.Snas_1292"/>
<feature type="binding site" evidence="8">
    <location>
        <position position="71"/>
    </location>
    <ligand>
        <name>tRNA</name>
        <dbReference type="ChEBI" id="CHEBI:17843"/>
    </ligand>
</feature>
<feature type="binding site" evidence="8">
    <location>
        <position position="18"/>
    </location>
    <ligand>
        <name>tRNA</name>
        <dbReference type="ChEBI" id="CHEBI:17843"/>
    </ligand>
</feature>
<dbReference type="GO" id="GO:0004045">
    <property type="term" value="F:peptidyl-tRNA hydrolase activity"/>
    <property type="evidence" value="ECO:0007669"/>
    <property type="project" value="UniProtKB-UniRule"/>
</dbReference>
<dbReference type="PROSITE" id="PS01195">
    <property type="entry name" value="PEPT_TRNA_HYDROL_1"/>
    <property type="match status" value="1"/>
</dbReference>
<comment type="subunit">
    <text evidence="8">Monomer.</text>
</comment>
<dbReference type="GO" id="GO:0006515">
    <property type="term" value="P:protein quality control for misfolded or incompletely synthesized proteins"/>
    <property type="evidence" value="ECO:0007669"/>
    <property type="project" value="UniProtKB-UniRule"/>
</dbReference>
<dbReference type="InterPro" id="IPR001328">
    <property type="entry name" value="Pept_tRNA_hydro"/>
</dbReference>
<dbReference type="PROSITE" id="PS01196">
    <property type="entry name" value="PEPT_TRNA_HYDROL_2"/>
    <property type="match status" value="1"/>
</dbReference>
<evidence type="ECO:0000256" key="4">
    <source>
        <dbReference type="ARBA" id="ARBA00022884"/>
    </source>
</evidence>
<evidence type="ECO:0000256" key="10">
    <source>
        <dbReference type="RuleBase" id="RU004320"/>
    </source>
</evidence>
<dbReference type="Proteomes" id="UP000000844">
    <property type="component" value="Chromosome"/>
</dbReference>
<dbReference type="eggNOG" id="COG0193">
    <property type="taxonomic scope" value="Bacteria"/>
</dbReference>
<organism evidence="11 12">
    <name type="scientific">Stackebrandtia nassauensis (strain DSM 44728 / CIP 108903 / NRRL B-16338 / NBRC 102104 / LLR-40K-21)</name>
    <dbReference type="NCBI Taxonomy" id="446470"/>
    <lineage>
        <taxon>Bacteria</taxon>
        <taxon>Bacillati</taxon>
        <taxon>Actinomycetota</taxon>
        <taxon>Actinomycetes</taxon>
        <taxon>Glycomycetales</taxon>
        <taxon>Glycomycetaceae</taxon>
        <taxon>Stackebrandtia</taxon>
    </lineage>
</organism>
<dbReference type="HOGENOM" id="CLU_062456_2_2_11"/>
<dbReference type="InterPro" id="IPR018171">
    <property type="entry name" value="Pept_tRNA_hydro_CS"/>
</dbReference>
<dbReference type="CDD" id="cd00462">
    <property type="entry name" value="PTH"/>
    <property type="match status" value="1"/>
</dbReference>
<reference evidence="11 12" key="1">
    <citation type="journal article" date="2009" name="Stand. Genomic Sci.">
        <title>Complete genome sequence of Stackebrandtia nassauensis type strain (LLR-40K-21).</title>
        <authorList>
            <person name="Munk C."/>
            <person name="Lapidus A."/>
            <person name="Copeland A."/>
            <person name="Jando M."/>
            <person name="Mayilraj S."/>
            <person name="Glavina Del Rio T."/>
            <person name="Nolan M."/>
            <person name="Chen F."/>
            <person name="Lucas S."/>
            <person name="Tice H."/>
            <person name="Cheng J.F."/>
            <person name="Han C."/>
            <person name="Detter J.C."/>
            <person name="Bruce D."/>
            <person name="Goodwin L."/>
            <person name="Chain P."/>
            <person name="Pitluck S."/>
            <person name="Goker M."/>
            <person name="Ovchinikova G."/>
            <person name="Pati A."/>
            <person name="Ivanova N."/>
            <person name="Mavromatis K."/>
            <person name="Chen A."/>
            <person name="Palaniappan K."/>
            <person name="Land M."/>
            <person name="Hauser L."/>
            <person name="Chang Y.J."/>
            <person name="Jeffries C.D."/>
            <person name="Bristow J."/>
            <person name="Eisen J.A."/>
            <person name="Markowitz V."/>
            <person name="Hugenholtz P."/>
            <person name="Kyrpides N.C."/>
            <person name="Klenk H.P."/>
        </authorList>
    </citation>
    <scope>NUCLEOTIDE SEQUENCE [LARGE SCALE GENOMIC DNA]</scope>
    <source>
        <strain evidence="12">DSM 44728 / CIP 108903 / NRRL B-16338 / NBRC 102104 / LLR-40K-21</strain>
    </source>
</reference>
<keyword evidence="4 8" id="KW-0694">RNA-binding</keyword>
<dbReference type="Gene3D" id="3.40.50.1470">
    <property type="entry name" value="Peptidyl-tRNA hydrolase"/>
    <property type="match status" value="1"/>
</dbReference>
<dbReference type="GO" id="GO:0000049">
    <property type="term" value="F:tRNA binding"/>
    <property type="evidence" value="ECO:0007669"/>
    <property type="project" value="UniProtKB-UniRule"/>
</dbReference>
<dbReference type="GO" id="GO:0072344">
    <property type="term" value="P:rescue of stalled ribosome"/>
    <property type="evidence" value="ECO:0007669"/>
    <property type="project" value="UniProtKB-UniRule"/>
</dbReference>
<gene>
    <name evidence="8" type="primary">pth</name>
    <name evidence="11" type="ordered locus">Snas_1292</name>
</gene>
<dbReference type="EMBL" id="CP001778">
    <property type="protein sequence ID" value="ADD41001.1"/>
    <property type="molecule type" value="Genomic_DNA"/>
</dbReference>
<feature type="site" description="Stabilizes the basic form of H active site to accept a proton" evidence="8">
    <location>
        <position position="98"/>
    </location>
</feature>
<evidence type="ECO:0000256" key="3">
    <source>
        <dbReference type="ARBA" id="ARBA00022801"/>
    </source>
</evidence>
<feature type="site" description="Discriminates between blocked and unblocked aminoacyl-tRNA" evidence="8">
    <location>
        <position position="13"/>
    </location>
</feature>
<feature type="binding site" evidence="8">
    <location>
        <position position="119"/>
    </location>
    <ligand>
        <name>tRNA</name>
        <dbReference type="ChEBI" id="CHEBI:17843"/>
    </ligand>
</feature>
<evidence type="ECO:0000256" key="9">
    <source>
        <dbReference type="RuleBase" id="RU000673"/>
    </source>
</evidence>
<dbReference type="FunFam" id="3.40.50.1470:FF:000001">
    <property type="entry name" value="Peptidyl-tRNA hydrolase"/>
    <property type="match status" value="1"/>
</dbReference>
<evidence type="ECO:0000313" key="11">
    <source>
        <dbReference type="EMBL" id="ADD41001.1"/>
    </source>
</evidence>
<comment type="subcellular location">
    <subcellularLocation>
        <location evidence="8">Cytoplasm</location>
    </subcellularLocation>
</comment>
<dbReference type="NCBIfam" id="TIGR00447">
    <property type="entry name" value="pth"/>
    <property type="match status" value="1"/>
</dbReference>
<evidence type="ECO:0000256" key="6">
    <source>
        <dbReference type="ARBA" id="ARBA00048707"/>
    </source>
</evidence>
<evidence type="ECO:0000256" key="5">
    <source>
        <dbReference type="ARBA" id="ARBA00038063"/>
    </source>
</evidence>
<accession>D3PU55</accession>
<name>D3PU55_STANL</name>
<dbReference type="HAMAP" id="MF_00083">
    <property type="entry name" value="Pept_tRNA_hydro_bact"/>
    <property type="match status" value="1"/>
</dbReference>
<evidence type="ECO:0000313" key="12">
    <source>
        <dbReference type="Proteomes" id="UP000000844"/>
    </source>
</evidence>
<keyword evidence="12" id="KW-1185">Reference proteome</keyword>
<evidence type="ECO:0000256" key="1">
    <source>
        <dbReference type="ARBA" id="ARBA00013260"/>
    </source>
</evidence>
<dbReference type="KEGG" id="sna:Snas_1292"/>
<evidence type="ECO:0000256" key="8">
    <source>
        <dbReference type="HAMAP-Rule" id="MF_00083"/>
    </source>
</evidence>
<keyword evidence="2 8" id="KW-0820">tRNA-binding</keyword>
<keyword evidence="8" id="KW-0963">Cytoplasm</keyword>
<dbReference type="SUPFAM" id="SSF53178">
    <property type="entry name" value="Peptidyl-tRNA hydrolase-like"/>
    <property type="match status" value="1"/>
</dbReference>
<protein>
    <recommendedName>
        <fullName evidence="7 8">Peptidyl-tRNA hydrolase</fullName>
        <shortName evidence="8">Pth</shortName>
        <ecNumber evidence="1 8">3.1.1.29</ecNumber>
    </recommendedName>
</protein>
<dbReference type="InterPro" id="IPR036416">
    <property type="entry name" value="Pept_tRNA_hydro_sf"/>
</dbReference>
<dbReference type="EC" id="3.1.1.29" evidence="1 8"/>
<dbReference type="PANTHER" id="PTHR17224">
    <property type="entry name" value="PEPTIDYL-TRNA HYDROLASE"/>
    <property type="match status" value="1"/>
</dbReference>